<dbReference type="InterPro" id="IPR001584">
    <property type="entry name" value="Integrase_cat-core"/>
</dbReference>
<dbReference type="InterPro" id="IPR050900">
    <property type="entry name" value="Transposase_IS3/IS150/IS904"/>
</dbReference>
<accession>A0A5P2QUK2</accession>
<sequence length="242" mass="27196">MSRRRNHDAAFKARVALEAVKGERTVSELAAEYGVHPTMIHQWKRSLLEGAAGIFERGGKAAAAAEVAEETVRDLHAKIGELAVANDFLSRKLKPWVAIMDWFTRKVLAWRISNTLEADFCVEALNEAIHRFGAPGIMNTDQGSQFTSFAWTDRLKRVGTRISMDGKGRCIDNVFIERLWRSLKHECVYLHAWETGSQAKVGIGHWINFYNHRRPHTAHGGQPPAVVYFNSSETDQQAQAVA</sequence>
<dbReference type="InterPro" id="IPR048020">
    <property type="entry name" value="Transpos_IS3"/>
</dbReference>
<name>A0A5P2QUK2_9RHOB</name>
<dbReference type="GO" id="GO:0015074">
    <property type="term" value="P:DNA integration"/>
    <property type="evidence" value="ECO:0007669"/>
    <property type="project" value="InterPro"/>
</dbReference>
<dbReference type="InterPro" id="IPR012337">
    <property type="entry name" value="RNaseH-like_sf"/>
</dbReference>
<dbReference type="PANTHER" id="PTHR46889">
    <property type="entry name" value="TRANSPOSASE INSF FOR INSERTION SEQUENCE IS3B-RELATED"/>
    <property type="match status" value="1"/>
</dbReference>
<dbReference type="AlphaFoldDB" id="A0A5P2QUK2"/>
<dbReference type="SUPFAM" id="SSF53098">
    <property type="entry name" value="Ribonuclease H-like"/>
    <property type="match status" value="1"/>
</dbReference>
<gene>
    <name evidence="2" type="ORF">FOB51_18220</name>
</gene>
<dbReference type="GO" id="GO:0004803">
    <property type="term" value="F:transposase activity"/>
    <property type="evidence" value="ECO:0007669"/>
    <property type="project" value="InterPro"/>
</dbReference>
<dbReference type="PROSITE" id="PS50994">
    <property type="entry name" value="INTEGRASE"/>
    <property type="match status" value="1"/>
</dbReference>
<reference evidence="2 3" key="1">
    <citation type="submission" date="2019-09" db="EMBL/GenBank/DDBJ databases">
        <title>FDA dAtabase for Regulatory Grade micrObial Sequences (FDA-ARGOS): Supporting development and validation of Infectious Disease Dx tests.</title>
        <authorList>
            <person name="Sciortino C."/>
            <person name="Tallon L."/>
            <person name="Sadzewicz L."/>
            <person name="Vavikolanu K."/>
            <person name="Mehta A."/>
            <person name="Aluvathingal J."/>
            <person name="Nadendla S."/>
            <person name="Nandy P."/>
            <person name="Geyer C."/>
            <person name="Yan Y."/>
            <person name="Sichtig H."/>
        </authorList>
    </citation>
    <scope>NUCLEOTIDE SEQUENCE [LARGE SCALE GENOMIC DNA]</scope>
    <source>
        <strain evidence="2 3">FDAARGOS_643</strain>
    </source>
</reference>
<dbReference type="SUPFAM" id="SSF48295">
    <property type="entry name" value="TrpR-like"/>
    <property type="match status" value="1"/>
</dbReference>
<organism evidence="2 3">
    <name type="scientific">Paracoccus yeei</name>
    <dbReference type="NCBI Taxonomy" id="147645"/>
    <lineage>
        <taxon>Bacteria</taxon>
        <taxon>Pseudomonadati</taxon>
        <taxon>Pseudomonadota</taxon>
        <taxon>Alphaproteobacteria</taxon>
        <taxon>Rhodobacterales</taxon>
        <taxon>Paracoccaceae</taxon>
        <taxon>Paracoccus</taxon>
    </lineage>
</organism>
<dbReference type="Proteomes" id="UP000324507">
    <property type="component" value="Chromosome"/>
</dbReference>
<evidence type="ECO:0000259" key="1">
    <source>
        <dbReference type="PROSITE" id="PS50994"/>
    </source>
</evidence>
<dbReference type="GO" id="GO:0043565">
    <property type="term" value="F:sequence-specific DNA binding"/>
    <property type="evidence" value="ECO:0007669"/>
    <property type="project" value="InterPro"/>
</dbReference>
<dbReference type="NCBIfam" id="NF033516">
    <property type="entry name" value="transpos_IS3"/>
    <property type="match status" value="1"/>
</dbReference>
<dbReference type="InterPro" id="IPR002514">
    <property type="entry name" value="Transposase_8"/>
</dbReference>
<dbReference type="Gene3D" id="3.30.420.10">
    <property type="entry name" value="Ribonuclease H-like superfamily/Ribonuclease H"/>
    <property type="match status" value="1"/>
</dbReference>
<protein>
    <submittedName>
        <fullName evidence="2">IS3 family transposase</fullName>
    </submittedName>
</protein>
<proteinExistence type="predicted"/>
<feature type="domain" description="Integrase catalytic" evidence="1">
    <location>
        <begin position="74"/>
        <end position="231"/>
    </location>
</feature>
<dbReference type="EMBL" id="CP044081">
    <property type="protein sequence ID" value="QEU09784.1"/>
    <property type="molecule type" value="Genomic_DNA"/>
</dbReference>
<evidence type="ECO:0000313" key="3">
    <source>
        <dbReference type="Proteomes" id="UP000324507"/>
    </source>
</evidence>
<evidence type="ECO:0000313" key="2">
    <source>
        <dbReference type="EMBL" id="QEU09784.1"/>
    </source>
</evidence>
<dbReference type="GO" id="GO:0006313">
    <property type="term" value="P:DNA transposition"/>
    <property type="evidence" value="ECO:0007669"/>
    <property type="project" value="InterPro"/>
</dbReference>
<dbReference type="InterPro" id="IPR010921">
    <property type="entry name" value="Trp_repressor/repl_initiator"/>
</dbReference>
<dbReference type="RefSeq" id="WP_150351412.1">
    <property type="nucleotide sequence ID" value="NZ_CP038095.1"/>
</dbReference>
<dbReference type="PANTHER" id="PTHR46889:SF4">
    <property type="entry name" value="TRANSPOSASE INSO FOR INSERTION SEQUENCE ELEMENT IS911B-RELATED"/>
    <property type="match status" value="1"/>
</dbReference>
<dbReference type="Pfam" id="PF01527">
    <property type="entry name" value="HTH_Tnp_1"/>
    <property type="match status" value="1"/>
</dbReference>
<dbReference type="InterPro" id="IPR036397">
    <property type="entry name" value="RNaseH_sf"/>
</dbReference>
<dbReference type="Pfam" id="PF13683">
    <property type="entry name" value="rve_3"/>
    <property type="match status" value="1"/>
</dbReference>